<organism evidence="1 2">
    <name type="scientific">Mycobacterium stomatepiae</name>
    <dbReference type="NCBI Taxonomy" id="470076"/>
    <lineage>
        <taxon>Bacteria</taxon>
        <taxon>Bacillati</taxon>
        <taxon>Actinomycetota</taxon>
        <taxon>Actinomycetes</taxon>
        <taxon>Mycobacteriales</taxon>
        <taxon>Mycobacteriaceae</taxon>
        <taxon>Mycobacterium</taxon>
        <taxon>Mycobacterium simiae complex</taxon>
    </lineage>
</organism>
<evidence type="ECO:0000313" key="1">
    <source>
        <dbReference type="EMBL" id="BBY25521.1"/>
    </source>
</evidence>
<dbReference type="RefSeq" id="WP_163793773.1">
    <property type="nucleotide sequence ID" value="NZ_AP022587.1"/>
</dbReference>
<dbReference type="AlphaFoldDB" id="A0A7I7QH03"/>
<dbReference type="Proteomes" id="UP000467130">
    <property type="component" value="Chromosome"/>
</dbReference>
<name>A0A7I7QH03_9MYCO</name>
<sequence>MGDRDTHGLAEHLAGLPHYHVVAQNRNNEVIYSDGLTWPGAEGFAADLISPPPGAPVPEVELVAVWITEADPRWCPFAHGDDTSESDELTVTEYIERLTQQPPYWSTLQ</sequence>
<proteinExistence type="predicted"/>
<keyword evidence="2" id="KW-1185">Reference proteome</keyword>
<protein>
    <submittedName>
        <fullName evidence="1">Uncharacterized protein</fullName>
    </submittedName>
</protein>
<reference evidence="1 2" key="1">
    <citation type="journal article" date="2019" name="Emerg. Microbes Infect.">
        <title>Comprehensive subspecies identification of 175 nontuberculous mycobacteria species based on 7547 genomic profiles.</title>
        <authorList>
            <person name="Matsumoto Y."/>
            <person name="Kinjo T."/>
            <person name="Motooka D."/>
            <person name="Nabeya D."/>
            <person name="Jung N."/>
            <person name="Uechi K."/>
            <person name="Horii T."/>
            <person name="Iida T."/>
            <person name="Fujita J."/>
            <person name="Nakamura S."/>
        </authorList>
    </citation>
    <scope>NUCLEOTIDE SEQUENCE [LARGE SCALE GENOMIC DNA]</scope>
    <source>
        <strain evidence="1 2">JCM 17783</strain>
    </source>
</reference>
<accession>A0A7I7QH03</accession>
<dbReference type="EMBL" id="AP022587">
    <property type="protein sequence ID" value="BBY25521.1"/>
    <property type="molecule type" value="Genomic_DNA"/>
</dbReference>
<gene>
    <name evidence="1" type="ORF">MSTO_57260</name>
</gene>
<evidence type="ECO:0000313" key="2">
    <source>
        <dbReference type="Proteomes" id="UP000467130"/>
    </source>
</evidence>
<dbReference type="KEGG" id="msto:MSTO_57260"/>